<proteinExistence type="predicted"/>
<reference evidence="1 2" key="1">
    <citation type="submission" date="2017-12" db="EMBL/GenBank/DDBJ databases">
        <title>Genomes of bacteria within cyanobacterial aggregates.</title>
        <authorList>
            <person name="Cai H."/>
        </authorList>
    </citation>
    <scope>NUCLEOTIDE SEQUENCE [LARGE SCALE GENOMIC DNA]</scope>
    <source>
        <strain evidence="1 2">TH16</strain>
    </source>
</reference>
<protein>
    <submittedName>
        <fullName evidence="1">Uncharacterized protein</fullName>
    </submittedName>
</protein>
<sequence>MTSLVVYDAVRARVEDLWTATPVAWPNEPFQMPQEGAPGFDGCWIVIEFEGRLFGQVSIGAGAPLENRWDEDGTVLAHVMAPKGGGERLMRGHASGFVDLFRGQDIGPIEFQDCEIGPGGADEDGNWWRITCRIEFTRRA</sequence>
<dbReference type="Gene3D" id="3.30.2000.20">
    <property type="match status" value="1"/>
</dbReference>
<gene>
    <name evidence="1" type="ORF">C0V82_16090</name>
</gene>
<dbReference type="RefSeq" id="WP_102113503.1">
    <property type="nucleotide sequence ID" value="NZ_BMGN01000012.1"/>
</dbReference>
<dbReference type="EMBL" id="CP025612">
    <property type="protein sequence ID" value="AUN31949.1"/>
    <property type="molecule type" value="Genomic_DNA"/>
</dbReference>
<evidence type="ECO:0000313" key="2">
    <source>
        <dbReference type="Proteomes" id="UP000234752"/>
    </source>
</evidence>
<keyword evidence="2" id="KW-1185">Reference proteome</keyword>
<dbReference type="Proteomes" id="UP000234752">
    <property type="component" value="Chromosome eg_2"/>
</dbReference>
<organism evidence="1 2">
    <name type="scientific">Niveispirillum cyanobacteriorum</name>
    <dbReference type="NCBI Taxonomy" id="1612173"/>
    <lineage>
        <taxon>Bacteria</taxon>
        <taxon>Pseudomonadati</taxon>
        <taxon>Pseudomonadota</taxon>
        <taxon>Alphaproteobacteria</taxon>
        <taxon>Rhodospirillales</taxon>
        <taxon>Azospirillaceae</taxon>
        <taxon>Niveispirillum</taxon>
    </lineage>
</organism>
<evidence type="ECO:0000313" key="1">
    <source>
        <dbReference type="EMBL" id="AUN31949.1"/>
    </source>
</evidence>
<accession>A0A2K9NFT1</accession>
<dbReference type="OrthoDB" id="7305894at2"/>
<dbReference type="AlphaFoldDB" id="A0A2K9NFT1"/>
<dbReference type="KEGG" id="ncb:C0V82_16090"/>
<name>A0A2K9NFT1_9PROT</name>